<reference evidence="17 18" key="1">
    <citation type="submission" date="2018-05" db="EMBL/GenBank/DDBJ databases">
        <title>Genomic Encyclopedia of Type Strains, Phase IV (KMG-IV): sequencing the most valuable type-strain genomes for metagenomic binning, comparative biology and taxonomic classification.</title>
        <authorList>
            <person name="Goeker M."/>
        </authorList>
    </citation>
    <scope>NUCLEOTIDE SEQUENCE [LARGE SCALE GENOMIC DNA]</scope>
    <source>
        <strain evidence="17 18">DSM 566</strain>
    </source>
</reference>
<keyword evidence="4 10" id="KW-0597">Phosphoprotein</keyword>
<keyword evidence="18" id="KW-1185">Reference proteome</keyword>
<dbReference type="Pfam" id="PF00072">
    <property type="entry name" value="Response_reg"/>
    <property type="match status" value="1"/>
</dbReference>
<dbReference type="GO" id="GO:0009927">
    <property type="term" value="F:histidine phosphotransfer kinase activity"/>
    <property type="evidence" value="ECO:0007669"/>
    <property type="project" value="TreeGrafter"/>
</dbReference>
<evidence type="ECO:0000256" key="2">
    <source>
        <dbReference type="ARBA" id="ARBA00004370"/>
    </source>
</evidence>
<evidence type="ECO:0000256" key="1">
    <source>
        <dbReference type="ARBA" id="ARBA00000085"/>
    </source>
</evidence>
<feature type="domain" description="Histidine kinase" evidence="14">
    <location>
        <begin position="605"/>
        <end position="820"/>
    </location>
</feature>
<evidence type="ECO:0000256" key="3">
    <source>
        <dbReference type="ARBA" id="ARBA00012438"/>
    </source>
</evidence>
<dbReference type="InterPro" id="IPR006189">
    <property type="entry name" value="CHASE_dom"/>
</dbReference>
<evidence type="ECO:0000256" key="11">
    <source>
        <dbReference type="SAM" id="Coils"/>
    </source>
</evidence>
<name>A0A318H6C0_9BURK</name>
<dbReference type="InterPro" id="IPR036097">
    <property type="entry name" value="HisK_dim/P_sf"/>
</dbReference>
<dbReference type="PROSITE" id="PS50839">
    <property type="entry name" value="CHASE"/>
    <property type="match status" value="1"/>
</dbReference>
<dbReference type="EC" id="2.7.13.3" evidence="3"/>
<evidence type="ECO:0000313" key="17">
    <source>
        <dbReference type="EMBL" id="PXW99544.1"/>
    </source>
</evidence>
<dbReference type="SUPFAM" id="SSF47384">
    <property type="entry name" value="Homodimeric domain of signal transducing histidine kinase"/>
    <property type="match status" value="1"/>
</dbReference>
<feature type="domain" description="Response regulatory" evidence="15">
    <location>
        <begin position="844"/>
        <end position="962"/>
    </location>
</feature>
<comment type="subcellular location">
    <subcellularLocation>
        <location evidence="2">Membrane</location>
    </subcellularLocation>
</comment>
<evidence type="ECO:0000259" key="15">
    <source>
        <dbReference type="PROSITE" id="PS50110"/>
    </source>
</evidence>
<dbReference type="CDD" id="cd16922">
    <property type="entry name" value="HATPase_EvgS-ArcB-TorS-like"/>
    <property type="match status" value="1"/>
</dbReference>
<dbReference type="CDD" id="cd00082">
    <property type="entry name" value="HisKA"/>
    <property type="match status" value="1"/>
</dbReference>
<keyword evidence="11" id="KW-0175">Coiled coil</keyword>
<dbReference type="InterPro" id="IPR004358">
    <property type="entry name" value="Sig_transdc_His_kin-like_C"/>
</dbReference>
<evidence type="ECO:0000256" key="4">
    <source>
        <dbReference type="ARBA" id="ARBA00022553"/>
    </source>
</evidence>
<dbReference type="Pfam" id="PF02518">
    <property type="entry name" value="HATPase_c"/>
    <property type="match status" value="1"/>
</dbReference>
<keyword evidence="5" id="KW-0808">Transferase</keyword>
<dbReference type="Pfam" id="PF00512">
    <property type="entry name" value="HisKA"/>
    <property type="match status" value="1"/>
</dbReference>
<evidence type="ECO:0000259" key="14">
    <source>
        <dbReference type="PROSITE" id="PS50109"/>
    </source>
</evidence>
<dbReference type="GO" id="GO:0005886">
    <property type="term" value="C:plasma membrane"/>
    <property type="evidence" value="ECO:0007669"/>
    <property type="project" value="TreeGrafter"/>
</dbReference>
<dbReference type="PRINTS" id="PR00344">
    <property type="entry name" value="BCTRLSENSOR"/>
</dbReference>
<dbReference type="Gene3D" id="1.10.287.130">
    <property type="match status" value="1"/>
</dbReference>
<evidence type="ECO:0000256" key="5">
    <source>
        <dbReference type="ARBA" id="ARBA00022679"/>
    </source>
</evidence>
<evidence type="ECO:0000256" key="7">
    <source>
        <dbReference type="ARBA" id="ARBA00022777"/>
    </source>
</evidence>
<feature type="transmembrane region" description="Helical" evidence="13">
    <location>
        <begin position="201"/>
        <end position="223"/>
    </location>
</feature>
<dbReference type="Gene3D" id="3.30.565.10">
    <property type="entry name" value="Histidine kinase-like ATPase, C-terminal domain"/>
    <property type="match status" value="1"/>
</dbReference>
<feature type="coiled-coil region" evidence="11">
    <location>
        <begin position="564"/>
        <end position="598"/>
    </location>
</feature>
<evidence type="ECO:0000313" key="18">
    <source>
        <dbReference type="Proteomes" id="UP000247811"/>
    </source>
</evidence>
<dbReference type="InterPro" id="IPR001789">
    <property type="entry name" value="Sig_transdc_resp-reg_receiver"/>
</dbReference>
<dbReference type="SMART" id="SM01079">
    <property type="entry name" value="CHASE"/>
    <property type="match status" value="1"/>
</dbReference>
<keyword evidence="9 13" id="KW-0472">Membrane</keyword>
<dbReference type="SUPFAM" id="SSF55874">
    <property type="entry name" value="ATPase domain of HSP90 chaperone/DNA topoisomerase II/histidine kinase"/>
    <property type="match status" value="1"/>
</dbReference>
<gene>
    <name evidence="17" type="ORF">C7444_101374</name>
</gene>
<evidence type="ECO:0000256" key="10">
    <source>
        <dbReference type="PROSITE-ProRule" id="PRU00169"/>
    </source>
</evidence>
<dbReference type="PROSITE" id="PS50109">
    <property type="entry name" value="HIS_KIN"/>
    <property type="match status" value="1"/>
</dbReference>
<dbReference type="OrthoDB" id="5290456at2"/>
<keyword evidence="8 13" id="KW-1133">Transmembrane helix</keyword>
<protein>
    <recommendedName>
        <fullName evidence="3">histidine kinase</fullName>
        <ecNumber evidence="3">2.7.13.3</ecNumber>
    </recommendedName>
</protein>
<dbReference type="InterPro" id="IPR036890">
    <property type="entry name" value="HATPase_C_sf"/>
</dbReference>
<feature type="region of interest" description="Disordered" evidence="12">
    <location>
        <begin position="1027"/>
        <end position="1080"/>
    </location>
</feature>
<evidence type="ECO:0000259" key="16">
    <source>
        <dbReference type="PROSITE" id="PS50839"/>
    </source>
</evidence>
<feature type="modified residue" description="4-aspartylphosphate" evidence="10">
    <location>
        <position position="893"/>
    </location>
</feature>
<evidence type="ECO:0000256" key="8">
    <source>
        <dbReference type="ARBA" id="ARBA00022989"/>
    </source>
</evidence>
<dbReference type="PANTHER" id="PTHR43047:SF72">
    <property type="entry name" value="OSMOSENSING HISTIDINE PROTEIN KINASE SLN1"/>
    <property type="match status" value="1"/>
</dbReference>
<dbReference type="Proteomes" id="UP000247811">
    <property type="component" value="Unassembled WGS sequence"/>
</dbReference>
<dbReference type="EMBL" id="QJJS01000001">
    <property type="protein sequence ID" value="PXW99544.1"/>
    <property type="molecule type" value="Genomic_DNA"/>
</dbReference>
<comment type="catalytic activity">
    <reaction evidence="1">
        <text>ATP + protein L-histidine = ADP + protein N-phospho-L-histidine.</text>
        <dbReference type="EC" id="2.7.13.3"/>
    </reaction>
</comment>
<feature type="transmembrane region" description="Helical" evidence="13">
    <location>
        <begin position="86"/>
        <end position="108"/>
    </location>
</feature>
<feature type="transmembrane region" description="Helical" evidence="13">
    <location>
        <begin position="129"/>
        <end position="151"/>
    </location>
</feature>
<comment type="caution">
    <text evidence="17">The sequence shown here is derived from an EMBL/GenBank/DDBJ whole genome shotgun (WGS) entry which is preliminary data.</text>
</comment>
<proteinExistence type="predicted"/>
<dbReference type="InterPro" id="IPR042240">
    <property type="entry name" value="CHASE_sf"/>
</dbReference>
<feature type="transmembrane region" description="Helical" evidence="13">
    <location>
        <begin position="12"/>
        <end position="34"/>
    </location>
</feature>
<evidence type="ECO:0000256" key="6">
    <source>
        <dbReference type="ARBA" id="ARBA00022692"/>
    </source>
</evidence>
<feature type="domain" description="CHASE" evidence="16">
    <location>
        <begin position="331"/>
        <end position="445"/>
    </location>
</feature>
<dbReference type="InterPro" id="IPR003661">
    <property type="entry name" value="HisK_dim/P_dom"/>
</dbReference>
<sequence length="1080" mass="117338">MPTPSPSGPAALLRMAATVLLQALLILLGSHLSLGSASEAWLWPASGFALAVLLRTPDLRHGLALGLGTLAGSLPVLWPLRPDVQGAAAGVLALALSSLAVTALTAALCRRLKDPFHDSDGGFGPAVRYGAALIGGALLLALVHTAVWQALELDRPKSSWPAQVRMGLQFWSAHAAGLLLVTPMLCVLLDRRRLPQGQGTLLFPMQCAGIGLTLMAATITGVIQRDAREAGFRGDARAIGMTLQNHVDMAVRDVERLRDFHYKVEISQGEFDMVADPMLARSPWLLHFGWLPRVPDWYRRAFEDSAAELDGQSIRELDPRGALTRALDRTEYYPLRWTTPTTGNEALIGIDEGFDPLRAPAIRQAVQLGGLVASSPYVSLARAATDASAVSLYAPVLAGEQHEGMAHDHAAVRGVVSGVLDLGRMVGHTLEQMATLQVDLLLFEGAGAQGTAGVQSSRSDDGRDLRVQAWLPTQDRGGPDRFTSDLHERMPVRLANREWTLLTRPTWLSEPPLPTWLQLGVLACGLGFTTLLGHLMMARQRHIRHLQAAHDGLEALVQQRTRALASTNERLLTEVEERRRLEDDLRSASQQAHHANQAKTMFLANMSHEIRTPLNAVIGYTQILLEDRALVGSTRERLRTILQAGQRLLRLINDVLDLSKIEAGGLQLHSELFDLRQEVDEIVQMFEQRSRGKGLGLVVDITLDTPSPVSGDRTKIGQIILNLMSNALKFTEQGHITLSARREDNEVLIEVGDTGPGIAPAELAQLFAPFRQGKSGLDKGGTGLGLVLARHMALAMGGELVLTSEVGRGTQVRLRLPLPVEHPDRFVMPTPEHPEQLSADTPVRALVVEDDAHSRDILVHLLERIGCQVEFAPDGLAGLRRAARGGLDIVFTDIRMPVLDGIQMLRQLRSQARDDQPGPPVVAVSASSLEHERRHYIQQGFSDFVGKPYAFEDIYRMLALHAGARFEVLADDTPAEPAGHAPAATVEARPGAVTLPLLTQLVEAAANGQLKRVRELLELLAQRPAPEAGSSTIDALPPPELERLQRAAQDYDFSALEHLAGELSSRAEEGTHPTPEATLP</sequence>
<dbReference type="InterPro" id="IPR003594">
    <property type="entry name" value="HATPase_dom"/>
</dbReference>
<feature type="transmembrane region" description="Helical" evidence="13">
    <location>
        <begin position="171"/>
        <end position="189"/>
    </location>
</feature>
<keyword evidence="7 17" id="KW-0418">Kinase</keyword>
<dbReference type="PANTHER" id="PTHR43047">
    <property type="entry name" value="TWO-COMPONENT HISTIDINE PROTEIN KINASE"/>
    <property type="match status" value="1"/>
</dbReference>
<evidence type="ECO:0000256" key="12">
    <source>
        <dbReference type="SAM" id="MobiDB-lite"/>
    </source>
</evidence>
<keyword evidence="6 13" id="KW-0812">Transmembrane</keyword>
<dbReference type="SMART" id="SM00387">
    <property type="entry name" value="HATPase_c"/>
    <property type="match status" value="1"/>
</dbReference>
<dbReference type="Gene3D" id="3.40.50.2300">
    <property type="match status" value="1"/>
</dbReference>
<dbReference type="Gene3D" id="3.30.450.350">
    <property type="entry name" value="CHASE domain"/>
    <property type="match status" value="1"/>
</dbReference>
<dbReference type="AlphaFoldDB" id="A0A318H6C0"/>
<dbReference type="SMART" id="SM00448">
    <property type="entry name" value="REC"/>
    <property type="match status" value="1"/>
</dbReference>
<dbReference type="SUPFAM" id="SSF52172">
    <property type="entry name" value="CheY-like"/>
    <property type="match status" value="1"/>
</dbReference>
<dbReference type="InterPro" id="IPR011006">
    <property type="entry name" value="CheY-like_superfamily"/>
</dbReference>
<dbReference type="InterPro" id="IPR005467">
    <property type="entry name" value="His_kinase_dom"/>
</dbReference>
<dbReference type="CDD" id="cd17546">
    <property type="entry name" value="REC_hyHK_CKI1_RcsC-like"/>
    <property type="match status" value="1"/>
</dbReference>
<dbReference type="PROSITE" id="PS50110">
    <property type="entry name" value="RESPONSE_REGULATORY"/>
    <property type="match status" value="1"/>
</dbReference>
<evidence type="ECO:0000256" key="9">
    <source>
        <dbReference type="ARBA" id="ARBA00023136"/>
    </source>
</evidence>
<dbReference type="GO" id="GO:0000155">
    <property type="term" value="F:phosphorelay sensor kinase activity"/>
    <property type="evidence" value="ECO:0007669"/>
    <property type="project" value="InterPro"/>
</dbReference>
<organism evidence="17 18">
    <name type="scientific">Sphaerotilus hippei</name>
    <dbReference type="NCBI Taxonomy" id="744406"/>
    <lineage>
        <taxon>Bacteria</taxon>
        <taxon>Pseudomonadati</taxon>
        <taxon>Pseudomonadota</taxon>
        <taxon>Betaproteobacteria</taxon>
        <taxon>Burkholderiales</taxon>
        <taxon>Sphaerotilaceae</taxon>
        <taxon>Sphaerotilus</taxon>
    </lineage>
</organism>
<accession>A0A318H6C0</accession>
<dbReference type="SMART" id="SM00388">
    <property type="entry name" value="HisKA"/>
    <property type="match status" value="1"/>
</dbReference>
<dbReference type="Pfam" id="PF03924">
    <property type="entry name" value="CHASE"/>
    <property type="match status" value="1"/>
</dbReference>
<evidence type="ECO:0000256" key="13">
    <source>
        <dbReference type="SAM" id="Phobius"/>
    </source>
</evidence>